<dbReference type="Gene3D" id="3.40.50.450">
    <property type="match status" value="1"/>
</dbReference>
<accession>A0AAE7EFC3</accession>
<organism evidence="2 3">
    <name type="scientific">Serratia fonticola</name>
    <dbReference type="NCBI Taxonomy" id="47917"/>
    <lineage>
        <taxon>Bacteria</taxon>
        <taxon>Pseudomonadati</taxon>
        <taxon>Pseudomonadota</taxon>
        <taxon>Gammaproteobacteria</taxon>
        <taxon>Enterobacterales</taxon>
        <taxon>Yersiniaceae</taxon>
        <taxon>Serratia</taxon>
    </lineage>
</organism>
<dbReference type="EMBL" id="CP054160">
    <property type="protein sequence ID" value="QKJ57607.1"/>
    <property type="molecule type" value="Genomic_DNA"/>
</dbReference>
<evidence type="ECO:0000313" key="2">
    <source>
        <dbReference type="EMBL" id="QKJ57607.1"/>
    </source>
</evidence>
<dbReference type="RefSeq" id="WP_173408657.1">
    <property type="nucleotide sequence ID" value="NZ_CP054160.3"/>
</dbReference>
<dbReference type="Proteomes" id="UP000503464">
    <property type="component" value="Chromosome"/>
</dbReference>
<sequence length="261" mass="30303">MSAQKKNTSEDTKKTEEAPIINEKKCFVIMPIADHSDYDTGHFTRVYEHLIKPAAQDAGYIVSRADDSSASHMIMFDILKKIIDSDMVICDLSSNNANVFYELGLRQAFNKKTILIIDENTRAPFDINAFRFVVYSSTLRFDHVILDIEKIKKMLDETESAPDNDINSIVKLLQIQPAEIKPVRLNQQDSLMFDIIKRLDNKMTRLENTIENTQSENKDLYKSVTHYAVDPRTIDMKRQEKNMDIRELEQKIVRERIIKKI</sequence>
<dbReference type="AlphaFoldDB" id="A0AAE7EFC3"/>
<name>A0AAE7EFC3_SERFO</name>
<proteinExistence type="predicted"/>
<reference evidence="3" key="1">
    <citation type="submission" date="2020-03" db="EMBL/GenBank/DDBJ databases">
        <title>Genome sequences of seven Enterobacteriaceae strains isolated from Canadian wastewater treatment facilities.</title>
        <authorList>
            <person name="Huang H."/>
            <person name="Chmara J.T."/>
            <person name="Duceppe M.-O."/>
        </authorList>
    </citation>
    <scope>NUCLEOTIDE SEQUENCE [LARGE SCALE GENOMIC DNA]</scope>
    <source>
        <strain evidence="3">Biosolid 3</strain>
    </source>
</reference>
<gene>
    <name evidence="2" type="ORF">G9399_03370</name>
</gene>
<evidence type="ECO:0000256" key="1">
    <source>
        <dbReference type="SAM" id="Coils"/>
    </source>
</evidence>
<evidence type="ECO:0000313" key="3">
    <source>
        <dbReference type="Proteomes" id="UP000503464"/>
    </source>
</evidence>
<keyword evidence="1" id="KW-0175">Coiled coil</keyword>
<feature type="coiled-coil region" evidence="1">
    <location>
        <begin position="196"/>
        <end position="223"/>
    </location>
</feature>
<protein>
    <submittedName>
        <fullName evidence="2">Uncharacterized protein</fullName>
    </submittedName>
</protein>